<evidence type="ECO:0000313" key="5">
    <source>
        <dbReference type="Proteomes" id="UP000460435"/>
    </source>
</evidence>
<dbReference type="PANTHER" id="PTHR12737:SF9">
    <property type="entry name" value="DIMETHYLARGININASE"/>
    <property type="match status" value="1"/>
</dbReference>
<sequence length="257" mass="27776">MCPPTHFAVTYAINPWMDPGQPVDRDLAVAQWTTLREAYTGLGHRVDVIDPVPGLPDMVFTANGAFVLGRRALGARFREEVRTPEAPVHREWLTSRGFDVHVPQAINEGEGDLAWTGKHILVGTGFRSSPEALAEIASVFGVPVIALDLVDPRFYHLDTALTVLDEHTIAYFPPAFSAASCRQLDALYPDAIVVGEEDAMHLGLNATSDGQNVVMAAQAKKMADQLAERGFIPVPVDVSELLKAGGGVKCATLELHT</sequence>
<dbReference type="GO" id="GO:0016597">
    <property type="term" value="F:amino acid binding"/>
    <property type="evidence" value="ECO:0007669"/>
    <property type="project" value="TreeGrafter"/>
</dbReference>
<dbReference type="GO" id="GO:0016740">
    <property type="term" value="F:transferase activity"/>
    <property type="evidence" value="ECO:0007669"/>
    <property type="project" value="UniProtKB-KW"/>
</dbReference>
<name>A0A7K3MBU7_9ACTN</name>
<comment type="caution">
    <text evidence="4">The sequence shown here is derived from an EMBL/GenBank/DDBJ whole genome shotgun (WGS) entry which is preliminary data.</text>
</comment>
<organism evidence="4 5">
    <name type="scientific">Phytoactinopolyspora mesophila</name>
    <dbReference type="NCBI Taxonomy" id="2650750"/>
    <lineage>
        <taxon>Bacteria</taxon>
        <taxon>Bacillati</taxon>
        <taxon>Actinomycetota</taxon>
        <taxon>Actinomycetes</taxon>
        <taxon>Jiangellales</taxon>
        <taxon>Jiangellaceae</taxon>
        <taxon>Phytoactinopolyspora</taxon>
    </lineage>
</organism>
<evidence type="ECO:0000313" key="4">
    <source>
        <dbReference type="EMBL" id="NDL60773.1"/>
    </source>
</evidence>
<accession>A0A7K3MBU7</accession>
<keyword evidence="4" id="KW-0808">Transferase</keyword>
<dbReference type="GO" id="GO:0016403">
    <property type="term" value="F:dimethylargininase activity"/>
    <property type="evidence" value="ECO:0007669"/>
    <property type="project" value="TreeGrafter"/>
</dbReference>
<evidence type="ECO:0000256" key="3">
    <source>
        <dbReference type="PIRSR" id="PIRSR633199-1"/>
    </source>
</evidence>
<dbReference type="Proteomes" id="UP000460435">
    <property type="component" value="Unassembled WGS sequence"/>
</dbReference>
<evidence type="ECO:0000256" key="2">
    <source>
        <dbReference type="ARBA" id="ARBA00022801"/>
    </source>
</evidence>
<gene>
    <name evidence="4" type="ORF">F7O44_27225</name>
</gene>
<dbReference type="PANTHER" id="PTHR12737">
    <property type="entry name" value="DIMETHYLARGININE DIMETHYLAMINOHYDROLASE"/>
    <property type="match status" value="1"/>
</dbReference>
<keyword evidence="2" id="KW-0378">Hydrolase</keyword>
<dbReference type="SUPFAM" id="SSF55909">
    <property type="entry name" value="Pentein"/>
    <property type="match status" value="1"/>
</dbReference>
<dbReference type="GO" id="GO:0045429">
    <property type="term" value="P:positive regulation of nitric oxide biosynthetic process"/>
    <property type="evidence" value="ECO:0007669"/>
    <property type="project" value="TreeGrafter"/>
</dbReference>
<dbReference type="EMBL" id="WLZY01000014">
    <property type="protein sequence ID" value="NDL60773.1"/>
    <property type="molecule type" value="Genomic_DNA"/>
</dbReference>
<dbReference type="Gene3D" id="3.75.10.10">
    <property type="entry name" value="L-arginine/glycine Amidinotransferase, Chain A"/>
    <property type="match status" value="1"/>
</dbReference>
<dbReference type="GO" id="GO:0006525">
    <property type="term" value="P:arginine metabolic process"/>
    <property type="evidence" value="ECO:0007669"/>
    <property type="project" value="TreeGrafter"/>
</dbReference>
<comment type="similarity">
    <text evidence="1">Belongs to the DDAH family.</text>
</comment>
<feature type="active site" description="Proton donor" evidence="3">
    <location>
        <position position="156"/>
    </location>
</feature>
<protein>
    <submittedName>
        <fullName evidence="4">Amidinotransferase</fullName>
    </submittedName>
</protein>
<dbReference type="NCBIfam" id="NF045659">
    <property type="entry name" value="DiMArgaseDdahMtb"/>
    <property type="match status" value="1"/>
</dbReference>
<keyword evidence="5" id="KW-1185">Reference proteome</keyword>
<dbReference type="AlphaFoldDB" id="A0A7K3MBU7"/>
<dbReference type="Pfam" id="PF19420">
    <property type="entry name" value="DDAH_eukar"/>
    <property type="match status" value="1"/>
</dbReference>
<proteinExistence type="inferred from homology"/>
<dbReference type="GO" id="GO:0000052">
    <property type="term" value="P:citrulline metabolic process"/>
    <property type="evidence" value="ECO:0007669"/>
    <property type="project" value="TreeGrafter"/>
</dbReference>
<dbReference type="InterPro" id="IPR033199">
    <property type="entry name" value="DDAH-like"/>
</dbReference>
<reference evidence="4 5" key="1">
    <citation type="submission" date="2019-11" db="EMBL/GenBank/DDBJ databases">
        <authorList>
            <person name="Li X.-J."/>
            <person name="Feng X.-M."/>
        </authorList>
    </citation>
    <scope>NUCLEOTIDE SEQUENCE [LARGE SCALE GENOMIC DNA]</scope>
    <source>
        <strain evidence="4 5">XMNu-373</strain>
    </source>
</reference>
<feature type="active site" description="Nucleophile" evidence="3">
    <location>
        <position position="250"/>
    </location>
</feature>
<evidence type="ECO:0000256" key="1">
    <source>
        <dbReference type="ARBA" id="ARBA00008532"/>
    </source>
</evidence>